<dbReference type="AlphaFoldDB" id="A0A222WRW4"/>
<dbReference type="OrthoDB" id="2622694at2"/>
<dbReference type="KEGG" id="pkb:B4V02_19680"/>
<feature type="chain" id="PRO_5038727310" evidence="1">
    <location>
        <begin position="23"/>
        <end position="395"/>
    </location>
</feature>
<accession>A0A222WRW4</accession>
<feature type="signal peptide" evidence="1">
    <location>
        <begin position="1"/>
        <end position="22"/>
    </location>
</feature>
<evidence type="ECO:0000256" key="1">
    <source>
        <dbReference type="SAM" id="SignalP"/>
    </source>
</evidence>
<keyword evidence="3" id="KW-1185">Reference proteome</keyword>
<dbReference type="EMBL" id="CP020028">
    <property type="protein sequence ID" value="ASR48755.1"/>
    <property type="molecule type" value="Genomic_DNA"/>
</dbReference>
<proteinExistence type="predicted"/>
<evidence type="ECO:0000313" key="3">
    <source>
        <dbReference type="Proteomes" id="UP000214666"/>
    </source>
</evidence>
<dbReference type="RefSeq" id="WP_094156057.1">
    <property type="nucleotide sequence ID" value="NZ_CP020028.1"/>
</dbReference>
<reference evidence="2 3" key="1">
    <citation type="submission" date="2017-03" db="EMBL/GenBank/DDBJ databases">
        <title>Complete genome sequence of Paenibacillus Kribbensis producing bioflocculants.</title>
        <authorList>
            <person name="Lee H.-G."/>
            <person name="Oh H.-M."/>
        </authorList>
    </citation>
    <scope>NUCLEOTIDE SEQUENCE [LARGE SCALE GENOMIC DNA]</scope>
    <source>
        <strain evidence="2 3">AM49</strain>
    </source>
</reference>
<keyword evidence="1" id="KW-0732">Signal</keyword>
<protein>
    <submittedName>
        <fullName evidence="2">Uncharacterized protein</fullName>
    </submittedName>
</protein>
<dbReference type="Proteomes" id="UP000214666">
    <property type="component" value="Chromosome"/>
</dbReference>
<name>A0A222WRW4_9BACL</name>
<evidence type="ECO:0000313" key="2">
    <source>
        <dbReference type="EMBL" id="ASR48755.1"/>
    </source>
</evidence>
<gene>
    <name evidence="2" type="ORF">B4V02_19680</name>
</gene>
<organism evidence="2 3">
    <name type="scientific">Paenibacillus kribbensis</name>
    <dbReference type="NCBI Taxonomy" id="172713"/>
    <lineage>
        <taxon>Bacteria</taxon>
        <taxon>Bacillati</taxon>
        <taxon>Bacillota</taxon>
        <taxon>Bacilli</taxon>
        <taxon>Bacillales</taxon>
        <taxon>Paenibacillaceae</taxon>
        <taxon>Paenibacillus</taxon>
    </lineage>
</organism>
<sequence>MLKKTKITLSILLMAVSIPSLAVNAQGQEPSSNEFNQYIKDAIEQEIQLAAPAAAKGISTLSNKDFDHSVDSLLEKGVLKQDTIQKIEKLQDAEVVILNIDQAGDLVEATSSKQGDIKDQFEKKVTDATYVNSDDSLENKNNGRRITLQSSLPNRGSSAGKETGAFHRLQTPASNSSIVYNGVMADSVVLPSYPIANAYGKGEAAYLYTGVDGVAEVGFEGVVSQQTPAGWYPVFHAKVLHNVNEGDDNGYSQPRSTDTTYTYRSKKFDGGATINGYKVFYYAGKSDEPTLTIREQINYSNIYVVKFNGLGTTGRSVKRVTAIAMNNAGSPNTSFSYGFNSPAIWNNMRFLINNSAGTKYPENVTNLSDDVWNHGGRIDYVKDSNHVEKYTFYKQ</sequence>